<organism evidence="9 10">
    <name type="scientific">Mucilaginibacter robiniae</name>
    <dbReference type="NCBI Taxonomy" id="2728022"/>
    <lineage>
        <taxon>Bacteria</taxon>
        <taxon>Pseudomonadati</taxon>
        <taxon>Bacteroidota</taxon>
        <taxon>Sphingobacteriia</taxon>
        <taxon>Sphingobacteriales</taxon>
        <taxon>Sphingobacteriaceae</taxon>
        <taxon>Mucilaginibacter</taxon>
    </lineage>
</organism>
<evidence type="ECO:0000259" key="8">
    <source>
        <dbReference type="Pfam" id="PF12704"/>
    </source>
</evidence>
<evidence type="ECO:0000256" key="2">
    <source>
        <dbReference type="ARBA" id="ARBA00022475"/>
    </source>
</evidence>
<evidence type="ECO:0000256" key="5">
    <source>
        <dbReference type="ARBA" id="ARBA00023136"/>
    </source>
</evidence>
<accession>A0A7L5DTP6</accession>
<dbReference type="InterPro" id="IPR003838">
    <property type="entry name" value="ABC3_permease_C"/>
</dbReference>
<gene>
    <name evidence="9" type="ORF">HH214_00675</name>
</gene>
<keyword evidence="3 6" id="KW-0812">Transmembrane</keyword>
<feature type="transmembrane region" description="Helical" evidence="6">
    <location>
        <begin position="703"/>
        <end position="726"/>
    </location>
</feature>
<dbReference type="Pfam" id="PF02687">
    <property type="entry name" value="FtsX"/>
    <property type="match status" value="2"/>
</dbReference>
<name>A0A7L5DTP6_9SPHI</name>
<feature type="transmembrane region" description="Helical" evidence="6">
    <location>
        <begin position="452"/>
        <end position="471"/>
    </location>
</feature>
<evidence type="ECO:0000256" key="3">
    <source>
        <dbReference type="ARBA" id="ARBA00022692"/>
    </source>
</evidence>
<keyword evidence="5 6" id="KW-0472">Membrane</keyword>
<keyword evidence="10" id="KW-1185">Reference proteome</keyword>
<comment type="subcellular location">
    <subcellularLocation>
        <location evidence="1">Cell membrane</location>
        <topology evidence="1">Multi-pass membrane protein</topology>
    </subcellularLocation>
</comment>
<dbReference type="Proteomes" id="UP000503278">
    <property type="component" value="Chromosome"/>
</dbReference>
<feature type="transmembrane region" description="Helical" evidence="6">
    <location>
        <begin position="352"/>
        <end position="379"/>
    </location>
</feature>
<dbReference type="AlphaFoldDB" id="A0A7L5DTP6"/>
<keyword evidence="2" id="KW-1003">Cell membrane</keyword>
<dbReference type="InterPro" id="IPR025857">
    <property type="entry name" value="MacB_PCD"/>
</dbReference>
<feature type="transmembrane region" description="Helical" evidence="6">
    <location>
        <begin position="21"/>
        <end position="41"/>
    </location>
</feature>
<protein>
    <submittedName>
        <fullName evidence="9">FtsX-like permease family protein</fullName>
    </submittedName>
</protein>
<dbReference type="PANTHER" id="PTHR30572:SF18">
    <property type="entry name" value="ABC-TYPE MACROLIDE FAMILY EXPORT SYSTEM PERMEASE COMPONENT 2"/>
    <property type="match status" value="1"/>
</dbReference>
<reference evidence="9 10" key="1">
    <citation type="submission" date="2020-04" db="EMBL/GenBank/DDBJ databases">
        <title>Genome sequencing of novel species.</title>
        <authorList>
            <person name="Heo J."/>
            <person name="Kim S.-J."/>
            <person name="Kim J.-S."/>
            <person name="Hong S.-B."/>
            <person name="Kwon S.-W."/>
        </authorList>
    </citation>
    <scope>NUCLEOTIDE SEQUENCE [LARGE SCALE GENOMIC DNA]</scope>
    <source>
        <strain evidence="9 10">F39-2</strain>
    </source>
</reference>
<dbReference type="EMBL" id="CP051682">
    <property type="protein sequence ID" value="QJD94485.1"/>
    <property type="molecule type" value="Genomic_DNA"/>
</dbReference>
<evidence type="ECO:0000313" key="10">
    <source>
        <dbReference type="Proteomes" id="UP000503278"/>
    </source>
</evidence>
<feature type="domain" description="MacB-like periplasmic core" evidence="8">
    <location>
        <begin position="452"/>
        <end position="632"/>
    </location>
</feature>
<evidence type="ECO:0000256" key="6">
    <source>
        <dbReference type="SAM" id="Phobius"/>
    </source>
</evidence>
<evidence type="ECO:0000313" key="9">
    <source>
        <dbReference type="EMBL" id="QJD94485.1"/>
    </source>
</evidence>
<feature type="transmembrane region" description="Helical" evidence="6">
    <location>
        <begin position="747"/>
        <end position="771"/>
    </location>
</feature>
<dbReference type="RefSeq" id="WP_169605503.1">
    <property type="nucleotide sequence ID" value="NZ_CP051682.1"/>
</dbReference>
<dbReference type="InterPro" id="IPR050250">
    <property type="entry name" value="Macrolide_Exporter_MacB"/>
</dbReference>
<feature type="transmembrane region" description="Helical" evidence="6">
    <location>
        <begin position="399"/>
        <end position="423"/>
    </location>
</feature>
<dbReference type="KEGG" id="mrob:HH214_00675"/>
<dbReference type="GO" id="GO:0022857">
    <property type="term" value="F:transmembrane transporter activity"/>
    <property type="evidence" value="ECO:0007669"/>
    <property type="project" value="TreeGrafter"/>
</dbReference>
<feature type="domain" description="ABC3 transporter permease C-terminal" evidence="7">
    <location>
        <begin position="708"/>
        <end position="819"/>
    </location>
</feature>
<dbReference type="PANTHER" id="PTHR30572">
    <property type="entry name" value="MEMBRANE COMPONENT OF TRANSPORTER-RELATED"/>
    <property type="match status" value="1"/>
</dbReference>
<sequence length="826" mass="91790">MLKNYFKTALRSLLKNKSFTLINIIGLAIGISAAIVIYLVVQYDFSFEKFQPDGNRIYRIVSDISFQGEVSHNSGVPVPLNKVINGITGVQAAAPFHVYSEGDARVSIPTIHNTPTVFKNADNILVCDQKYFSFIPYHWMAGTAVTALQQPNSVVLTASRAKMYFPGMQPKQTLNKVIVYDDTLRLSVTGIVADLDANTDFKFHDFISYTTFKNEAISSTGGDMDGTSGVGAWGHTSSFDQLFIKVNQQAAVKNIKQQLDALITKNTNRSSKATEAHVFKLQPLSDLHFNTDFDNFDQRVANKSVLYSLLGVAAFLLLLGCINFINLTTAQASQRAKEIGIRKTVGGTRLQLVAQLLTETFLLTLAATLISVFLAIYLIKAFSSFIPAGITYHQLFSWPILLFAVLLMVVITLLAGFYPALILSGYQPVQIIKSQHGMPNVKGNALMLRKSLTVFQFAIALFFIMTTLLVGKQIHYIVNKDLGFKKDAVLYIRTPVNSANTDLKQVYCNKLKAIPQIENLGFGGDAPSSPNSHSTTFRYTNGKTEHENDVELKFADTNYLNVYHIKLLAGRNLQAQDSTSNFIINQTYAKLLGFNKPEQAVGQLVTVDHKREQIIGVVADFYQKSLHQAIKPMVLCYGRSGKNMRTIHIALKPQMAGAESWKAALAQMQNAWQQVFPDNDFEFRFVDESIARFYKAEQNTAQLLNWATVISILISCLGLLGLAIFTTNQRTKEIGIRKVMGAGISQIIALLTTDFVKLIVIGFVIALPFAWYAMNQWLQDYAYHTSISIWIFALAIIIVLLIALLSMSVQTFKAATANPIKSLRSE</sequence>
<feature type="transmembrane region" description="Helical" evidence="6">
    <location>
        <begin position="783"/>
        <end position="805"/>
    </location>
</feature>
<feature type="transmembrane region" description="Helical" evidence="6">
    <location>
        <begin position="305"/>
        <end position="327"/>
    </location>
</feature>
<dbReference type="GO" id="GO:0005886">
    <property type="term" value="C:plasma membrane"/>
    <property type="evidence" value="ECO:0007669"/>
    <property type="project" value="UniProtKB-SubCell"/>
</dbReference>
<evidence type="ECO:0000256" key="1">
    <source>
        <dbReference type="ARBA" id="ARBA00004651"/>
    </source>
</evidence>
<keyword evidence="4 6" id="KW-1133">Transmembrane helix</keyword>
<feature type="domain" description="ABC3 transporter permease C-terminal" evidence="7">
    <location>
        <begin position="312"/>
        <end position="427"/>
    </location>
</feature>
<proteinExistence type="predicted"/>
<evidence type="ECO:0000259" key="7">
    <source>
        <dbReference type="Pfam" id="PF02687"/>
    </source>
</evidence>
<feature type="domain" description="MacB-like periplasmic core" evidence="8">
    <location>
        <begin position="20"/>
        <end position="261"/>
    </location>
</feature>
<dbReference type="Pfam" id="PF12704">
    <property type="entry name" value="MacB_PCD"/>
    <property type="match status" value="2"/>
</dbReference>
<evidence type="ECO:0000256" key="4">
    <source>
        <dbReference type="ARBA" id="ARBA00022989"/>
    </source>
</evidence>